<evidence type="ECO:0000256" key="5">
    <source>
        <dbReference type="ARBA" id="ARBA00022844"/>
    </source>
</evidence>
<evidence type="ECO:0000256" key="3">
    <source>
        <dbReference type="ARBA" id="ARBA00022431"/>
    </source>
</evidence>
<comment type="similarity">
    <text evidence="2 6">Belongs to the anelloviridae capsid protein family.</text>
</comment>
<proteinExistence type="inferred from homology"/>
<evidence type="ECO:0000256" key="6">
    <source>
        <dbReference type="RuleBase" id="RU361230"/>
    </source>
</evidence>
<keyword evidence="5 6" id="KW-0946">Virion</keyword>
<comment type="function">
    <text evidence="6">Self-assembles to form an icosahedral capsid.</text>
</comment>
<protein>
    <recommendedName>
        <fullName evidence="6">Capsid protein</fullName>
    </recommendedName>
</protein>
<feature type="region of interest" description="Disordered" evidence="7">
    <location>
        <begin position="358"/>
        <end position="377"/>
    </location>
</feature>
<name>A0AAU7STI5_9VIRU</name>
<dbReference type="EMBL" id="PP857172">
    <property type="protein sequence ID" value="XBU06719.1"/>
    <property type="molecule type" value="Genomic_DNA"/>
</dbReference>
<evidence type="ECO:0000256" key="7">
    <source>
        <dbReference type="SAM" id="MobiDB-lite"/>
    </source>
</evidence>
<evidence type="ECO:0000313" key="8">
    <source>
        <dbReference type="EMBL" id="XBU06719.1"/>
    </source>
</evidence>
<comment type="subcellular location">
    <subcellularLocation>
        <location evidence="1 6">Virion</location>
    </subcellularLocation>
</comment>
<evidence type="ECO:0000256" key="2">
    <source>
        <dbReference type="ARBA" id="ARBA00006131"/>
    </source>
</evidence>
<accession>A0AAU7STI5</accession>
<evidence type="ECO:0000256" key="4">
    <source>
        <dbReference type="ARBA" id="ARBA00022561"/>
    </source>
</evidence>
<evidence type="ECO:0000256" key="1">
    <source>
        <dbReference type="ARBA" id="ARBA00004328"/>
    </source>
</evidence>
<keyword evidence="3 6" id="KW-1140">T=1 icosahedral capsid protein</keyword>
<sequence>MPPYQRRRYYYRNWWGSRRRRAWYRRRRPRNSIFRRKRRRRRVRKRFFKRTKKLKKIRINQWQPSTIKKCRIEGYLCLFQAGYGRYTNNYALWKESIFPHNYPGGGGWSIQQLSLGNLYTQHKEQMNYWTKSNDRLNMCRYFGCIITCFRQPYTDYIFSYFENLPKNVSKYFYCSQHPLRQLNYKRKRVISSYNTQPHRKKPYKRIFIPPPKPMKNQWFFQQQLSDYPLVTFIATACSLTNMFGSNSWKNNNIELWCIDTTFFRTPHFQYRTPTTPQWGYRETDQQYLWGLQNGLEDFPKNKWSQAIYLGNTMHEQTGASIDNIRQTDIPTKYPFSSWGNPFHWTYMTQTSRVFLSPKSPGDLKDTDKNQPISSEGTLKENPYAFTVRYNPFKDKGYGNKLYLIPNYDNDIKKWDPTDDPDLLFENFPLWIMTWGLEDIVTRMGKCRNLYDDWTVVIQTKYMSGTEKYYVPVSYEFVHGQGPYDTPNNEISGNDFRHWYPKFGFQKQALENIAMSGPAVARGDNVKNIQATIKYDFLFKWGGNSPPQESIWDPTQQPVTPYPNNLDLSNEIIDPTTSILTEIYTGDFRRDLLTETAQKRITQSVTNEQPLFTDGRKTSTDLQLFPQETQTEETPKTQEETLLLQLIQLQQFNNQLQHRFRKLKEICSDL</sequence>
<dbReference type="GO" id="GO:0039615">
    <property type="term" value="C:T=1 icosahedral viral capsid"/>
    <property type="evidence" value="ECO:0007669"/>
    <property type="project" value="UniProtKB-UniRule"/>
</dbReference>
<reference evidence="8" key="1">
    <citation type="submission" date="2024-05" db="EMBL/GenBank/DDBJ databases">
        <authorList>
            <person name="Laubscher F."/>
            <person name="Chudzinski V."/>
            <person name="Cordey S."/>
            <person name="Hosszu-Fellous K."/>
            <person name="Kaiser L."/>
        </authorList>
    </citation>
    <scope>NUCLEOTIDE SEQUENCE</scope>
    <source>
        <strain evidence="8">1217D1-4</strain>
    </source>
</reference>
<organism evidence="8">
    <name type="scientific">Betatorquevirus homini36</name>
    <dbReference type="NCBI Taxonomy" id="3052022"/>
    <lineage>
        <taxon>Viruses</taxon>
        <taxon>Monodnaviria</taxon>
        <taxon>Shotokuvirae</taxon>
        <taxon>Commensaviricota</taxon>
        <taxon>Cardeaviricetes</taxon>
        <taxon>Sanitavirales</taxon>
        <taxon>Anelloviridae</taxon>
        <taxon>Betatorquevirus</taxon>
    </lineage>
</organism>
<dbReference type="InterPro" id="IPR004219">
    <property type="entry name" value="TTvirus_Unk"/>
</dbReference>
<dbReference type="Pfam" id="PF02956">
    <property type="entry name" value="TT_ORF1"/>
    <property type="match status" value="1"/>
</dbReference>
<keyword evidence="4 6" id="KW-0167">Capsid protein</keyword>